<comment type="caution">
    <text evidence="1">The sequence shown here is derived from an EMBL/GenBank/DDBJ whole genome shotgun (WGS) entry which is preliminary data.</text>
</comment>
<dbReference type="Proteomes" id="UP001177021">
    <property type="component" value="Unassembled WGS sequence"/>
</dbReference>
<proteinExistence type="predicted"/>
<gene>
    <name evidence="1" type="ORF">MILVUS5_LOCUS5166</name>
</gene>
<evidence type="ECO:0000313" key="2">
    <source>
        <dbReference type="Proteomes" id="UP001177021"/>
    </source>
</evidence>
<evidence type="ECO:0000313" key="1">
    <source>
        <dbReference type="EMBL" id="CAJ2634197.1"/>
    </source>
</evidence>
<sequence>MNQIAVVHPEPRPNVSTIQQPEMPTHEPTPEATESRNEFQQPDPALPIDNVIRIPITATIEGLSVCPGEPSETSMPKMRAEACDTIGIHLESSLADGEFIPPR</sequence>
<dbReference type="EMBL" id="CASHSV030000002">
    <property type="protein sequence ID" value="CAJ2634197.1"/>
    <property type="molecule type" value="Genomic_DNA"/>
</dbReference>
<reference evidence="1" key="1">
    <citation type="submission" date="2023-10" db="EMBL/GenBank/DDBJ databases">
        <authorList>
            <person name="Rodriguez Cubillos JULIANA M."/>
            <person name="De Vega J."/>
        </authorList>
    </citation>
    <scope>NUCLEOTIDE SEQUENCE</scope>
</reference>
<name>A0ACB0IQT3_TRIPR</name>
<accession>A0ACB0IQT3</accession>
<protein>
    <submittedName>
        <fullName evidence="1">Uncharacterized protein</fullName>
    </submittedName>
</protein>
<keyword evidence="2" id="KW-1185">Reference proteome</keyword>
<organism evidence="1 2">
    <name type="scientific">Trifolium pratense</name>
    <name type="common">Red clover</name>
    <dbReference type="NCBI Taxonomy" id="57577"/>
    <lineage>
        <taxon>Eukaryota</taxon>
        <taxon>Viridiplantae</taxon>
        <taxon>Streptophyta</taxon>
        <taxon>Embryophyta</taxon>
        <taxon>Tracheophyta</taxon>
        <taxon>Spermatophyta</taxon>
        <taxon>Magnoliopsida</taxon>
        <taxon>eudicotyledons</taxon>
        <taxon>Gunneridae</taxon>
        <taxon>Pentapetalae</taxon>
        <taxon>rosids</taxon>
        <taxon>fabids</taxon>
        <taxon>Fabales</taxon>
        <taxon>Fabaceae</taxon>
        <taxon>Papilionoideae</taxon>
        <taxon>50 kb inversion clade</taxon>
        <taxon>NPAAA clade</taxon>
        <taxon>Hologalegina</taxon>
        <taxon>IRL clade</taxon>
        <taxon>Trifolieae</taxon>
        <taxon>Trifolium</taxon>
    </lineage>
</organism>